<reference evidence="2 3" key="1">
    <citation type="submission" date="2019-01" db="EMBL/GenBank/DDBJ databases">
        <title>Sphingorhabdus lacus sp.nov., isolated from an oligotrophic freshwater lake.</title>
        <authorList>
            <person name="Park M."/>
        </authorList>
    </citation>
    <scope>NUCLEOTIDE SEQUENCE [LARGE SCALE GENOMIC DNA]</scope>
    <source>
        <strain evidence="2 3">IMCC26285</strain>
    </source>
</reference>
<evidence type="ECO:0000313" key="3">
    <source>
        <dbReference type="Proteomes" id="UP000471147"/>
    </source>
</evidence>
<dbReference type="EMBL" id="SDWJ01000001">
    <property type="protein sequence ID" value="MVZ96185.1"/>
    <property type="molecule type" value="Genomic_DNA"/>
</dbReference>
<organism evidence="2 3">
    <name type="scientific">Sphingorhabdus profundilacus</name>
    <dbReference type="NCBI Taxonomy" id="2509718"/>
    <lineage>
        <taxon>Bacteria</taxon>
        <taxon>Pseudomonadati</taxon>
        <taxon>Pseudomonadota</taxon>
        <taxon>Alphaproteobacteria</taxon>
        <taxon>Sphingomonadales</taxon>
        <taxon>Sphingomonadaceae</taxon>
        <taxon>Sphingorhabdus</taxon>
    </lineage>
</organism>
<comment type="caution">
    <text evidence="2">The sequence shown here is derived from an EMBL/GenBank/DDBJ whole genome shotgun (WGS) entry which is preliminary data.</text>
</comment>
<feature type="transmembrane region" description="Helical" evidence="1">
    <location>
        <begin position="175"/>
        <end position="193"/>
    </location>
</feature>
<sequence length="258" mass="28193">MATIAPAAQAAISDDRFFMRMAIVIAFTIISGFVLHFAMGRSSFGARPLVHVHGLAFMGWVALFLTQVRLATGGSLALHRRLGWFAAGWACVLVIMGLAITVDVAQRGSTPFFFLPQHFLIANPMTMLCFVVLTTAAIRMRRNTDWHKRLHLCATISIVGPGLGRLLPLPLMGPYSFDIVIFVSLLFPVAGMFRDWRQSGKVHSAWLWGAFAIFLIVPASQIIAWSPVGDLVYATVTEGHPGAKVPGLEFPPPPPMPK</sequence>
<feature type="transmembrane region" description="Helical" evidence="1">
    <location>
        <begin position="205"/>
        <end position="225"/>
    </location>
</feature>
<evidence type="ECO:0008006" key="4">
    <source>
        <dbReference type="Google" id="ProtNLM"/>
    </source>
</evidence>
<name>A0A6I4M1H7_9SPHN</name>
<dbReference type="RefSeq" id="WP_160352200.1">
    <property type="nucleotide sequence ID" value="NZ_SDWJ01000001.1"/>
</dbReference>
<feature type="transmembrane region" description="Helical" evidence="1">
    <location>
        <begin position="50"/>
        <end position="70"/>
    </location>
</feature>
<feature type="transmembrane region" description="Helical" evidence="1">
    <location>
        <begin position="120"/>
        <end position="138"/>
    </location>
</feature>
<accession>A0A6I4M1H7</accession>
<dbReference type="OrthoDB" id="648493at2"/>
<keyword evidence="1" id="KW-0812">Transmembrane</keyword>
<keyword evidence="1" id="KW-0472">Membrane</keyword>
<keyword evidence="1" id="KW-1133">Transmembrane helix</keyword>
<protein>
    <recommendedName>
        <fullName evidence="4">DUF2306 domain-containing protein</fullName>
    </recommendedName>
</protein>
<feature type="transmembrane region" description="Helical" evidence="1">
    <location>
        <begin position="82"/>
        <end position="100"/>
    </location>
</feature>
<evidence type="ECO:0000256" key="1">
    <source>
        <dbReference type="SAM" id="Phobius"/>
    </source>
</evidence>
<proteinExistence type="predicted"/>
<feature type="transmembrane region" description="Helical" evidence="1">
    <location>
        <begin position="150"/>
        <end position="169"/>
    </location>
</feature>
<gene>
    <name evidence="2" type="ORF">EUU23_00525</name>
</gene>
<keyword evidence="3" id="KW-1185">Reference proteome</keyword>
<evidence type="ECO:0000313" key="2">
    <source>
        <dbReference type="EMBL" id="MVZ96185.1"/>
    </source>
</evidence>
<dbReference type="Proteomes" id="UP000471147">
    <property type="component" value="Unassembled WGS sequence"/>
</dbReference>
<feature type="transmembrane region" description="Helical" evidence="1">
    <location>
        <begin position="17"/>
        <end position="38"/>
    </location>
</feature>
<dbReference type="AlphaFoldDB" id="A0A6I4M1H7"/>